<dbReference type="EMBL" id="CP042301">
    <property type="protein sequence ID" value="QDZ00301.1"/>
    <property type="molecule type" value="Genomic_DNA"/>
</dbReference>
<gene>
    <name evidence="2" type="ORF">FQ775_07870</name>
</gene>
<reference evidence="2" key="1">
    <citation type="submission" date="2020-04" db="EMBL/GenBank/DDBJ databases">
        <title>Nitratireductor sp. nov. isolated from mangrove soil.</title>
        <authorList>
            <person name="Ye Y."/>
        </authorList>
    </citation>
    <scope>NUCLEOTIDE SEQUENCE</scope>
    <source>
        <strain evidence="2">SY7</strain>
    </source>
</reference>
<evidence type="ECO:0008006" key="4">
    <source>
        <dbReference type="Google" id="ProtNLM"/>
    </source>
</evidence>
<name>A0A5B8KXI0_9HYPH</name>
<proteinExistence type="predicted"/>
<accession>A0A5B8KXI0</accession>
<keyword evidence="3" id="KW-1185">Reference proteome</keyword>
<organism evidence="2 3">
    <name type="scientific">Nitratireductor mangrovi</name>
    <dbReference type="NCBI Taxonomy" id="2599600"/>
    <lineage>
        <taxon>Bacteria</taxon>
        <taxon>Pseudomonadati</taxon>
        <taxon>Pseudomonadota</taxon>
        <taxon>Alphaproteobacteria</taxon>
        <taxon>Hyphomicrobiales</taxon>
        <taxon>Phyllobacteriaceae</taxon>
        <taxon>Nitratireductor</taxon>
    </lineage>
</organism>
<feature type="signal peptide" evidence="1">
    <location>
        <begin position="1"/>
        <end position="20"/>
    </location>
</feature>
<sequence>MMRVTLLKMAAAGLALGLMAGASRPAQCSADSYKAAAGKLAAYLRTAGFTKNQVAFLRTQADREVRTLRANALGSQARPCGIDSARAHVIACTRAQLPPLLASTKAPLDSVSKQAIWGRSDRTVREALFAGGFYSCLGAAKDALFVN</sequence>
<dbReference type="OrthoDB" id="8077629at2"/>
<dbReference type="KEGG" id="niy:FQ775_07870"/>
<dbReference type="RefSeq" id="WP_146298949.1">
    <property type="nucleotide sequence ID" value="NZ_CP042301.2"/>
</dbReference>
<evidence type="ECO:0000256" key="1">
    <source>
        <dbReference type="SAM" id="SignalP"/>
    </source>
</evidence>
<dbReference type="AlphaFoldDB" id="A0A5B8KXI0"/>
<evidence type="ECO:0000313" key="2">
    <source>
        <dbReference type="EMBL" id="QDZ00301.1"/>
    </source>
</evidence>
<dbReference type="Proteomes" id="UP000321389">
    <property type="component" value="Chromosome"/>
</dbReference>
<evidence type="ECO:0000313" key="3">
    <source>
        <dbReference type="Proteomes" id="UP000321389"/>
    </source>
</evidence>
<keyword evidence="1" id="KW-0732">Signal</keyword>
<feature type="chain" id="PRO_5022890124" description="Antifreeze protein" evidence="1">
    <location>
        <begin position="21"/>
        <end position="147"/>
    </location>
</feature>
<protein>
    <recommendedName>
        <fullName evidence="4">Antifreeze protein</fullName>
    </recommendedName>
</protein>